<reference evidence="1 2" key="1">
    <citation type="submission" date="2022-11" db="EMBL/GenBank/DDBJ databases">
        <title>Minimal conservation of predation-associated metabolite biosynthetic gene clusters underscores biosynthetic potential of Myxococcota including descriptions for ten novel species: Archangium lansinium sp. nov., Myxococcus landrumus sp. nov., Nannocystis bai.</title>
        <authorList>
            <person name="Ahearne A."/>
            <person name="Stevens C."/>
            <person name="Phillips K."/>
        </authorList>
    </citation>
    <scope>NUCLEOTIDE SEQUENCE [LARGE SCALE GENOMIC DNA]</scope>
    <source>
        <strain evidence="1 2">MIWBW</strain>
    </source>
</reference>
<dbReference type="RefSeq" id="WP_267542111.1">
    <property type="nucleotide sequence ID" value="NZ_JAPNKA010000001.1"/>
</dbReference>
<accession>A0ABT4AS00</accession>
<dbReference type="Proteomes" id="UP001207654">
    <property type="component" value="Unassembled WGS sequence"/>
</dbReference>
<organism evidence="1 2">
    <name type="scientific">Archangium lansingense</name>
    <dbReference type="NCBI Taxonomy" id="2995310"/>
    <lineage>
        <taxon>Bacteria</taxon>
        <taxon>Pseudomonadati</taxon>
        <taxon>Myxococcota</taxon>
        <taxon>Myxococcia</taxon>
        <taxon>Myxococcales</taxon>
        <taxon>Cystobacterineae</taxon>
        <taxon>Archangiaceae</taxon>
        <taxon>Archangium</taxon>
    </lineage>
</organism>
<protein>
    <submittedName>
        <fullName evidence="1">Uncharacterized protein</fullName>
    </submittedName>
</protein>
<gene>
    <name evidence="1" type="ORF">OV287_55025</name>
</gene>
<evidence type="ECO:0000313" key="2">
    <source>
        <dbReference type="Proteomes" id="UP001207654"/>
    </source>
</evidence>
<sequence length="288" mass="34059">MDTPTPDTLESFRELYELLTDYEGSHCFEDVLLPAIPRAVELLEPLQRYRHRRSVKEPSDEELWTLFALSVVNDHLLLPLRVSRREYLRFFEALGFEPFEGGRFSPVRHEIVSVGNWLKATEGIQLGQRYWPGLLFGELVFSRSAVDVFCHADFRIRQGIADRSRLYFTHQRMRRDVEDLSHGWGSNSRWRTSFRLDYEEREHVIFNAFERYDLAAPSCLENETGGRQELPIEARRELLMHRCFVSYEGPWDDWLPYRDTLAVRRSDSLWPLDEGQLVRVSDLDTTRE</sequence>
<keyword evidence="2" id="KW-1185">Reference proteome</keyword>
<comment type="caution">
    <text evidence="1">The sequence shown here is derived from an EMBL/GenBank/DDBJ whole genome shotgun (WGS) entry which is preliminary data.</text>
</comment>
<dbReference type="EMBL" id="JAPNKA010000001">
    <property type="protein sequence ID" value="MCY1083587.1"/>
    <property type="molecule type" value="Genomic_DNA"/>
</dbReference>
<name>A0ABT4AS00_9BACT</name>
<evidence type="ECO:0000313" key="1">
    <source>
        <dbReference type="EMBL" id="MCY1083587.1"/>
    </source>
</evidence>
<proteinExistence type="predicted"/>